<organism evidence="1 2">
    <name type="scientific">Caerostris extrusa</name>
    <name type="common">Bark spider</name>
    <name type="synonym">Caerostris bankana</name>
    <dbReference type="NCBI Taxonomy" id="172846"/>
    <lineage>
        <taxon>Eukaryota</taxon>
        <taxon>Metazoa</taxon>
        <taxon>Ecdysozoa</taxon>
        <taxon>Arthropoda</taxon>
        <taxon>Chelicerata</taxon>
        <taxon>Arachnida</taxon>
        <taxon>Araneae</taxon>
        <taxon>Araneomorphae</taxon>
        <taxon>Entelegynae</taxon>
        <taxon>Araneoidea</taxon>
        <taxon>Araneidae</taxon>
        <taxon>Caerostris</taxon>
    </lineage>
</organism>
<comment type="caution">
    <text evidence="1">The sequence shown here is derived from an EMBL/GenBank/DDBJ whole genome shotgun (WGS) entry which is preliminary data.</text>
</comment>
<evidence type="ECO:0000313" key="2">
    <source>
        <dbReference type="Proteomes" id="UP001054945"/>
    </source>
</evidence>
<accession>A0AAV4UHN8</accession>
<dbReference type="EMBL" id="BPLR01012854">
    <property type="protein sequence ID" value="GIY57045.1"/>
    <property type="molecule type" value="Genomic_DNA"/>
</dbReference>
<protein>
    <submittedName>
        <fullName evidence="1">Uncharacterized protein</fullName>
    </submittedName>
</protein>
<dbReference type="AlphaFoldDB" id="A0AAV4UHN8"/>
<proteinExistence type="predicted"/>
<evidence type="ECO:0000313" key="1">
    <source>
        <dbReference type="EMBL" id="GIY57045.1"/>
    </source>
</evidence>
<sequence length="323" mass="38086">MFRRISQMDDLLRTIAIFAENFEVDFPTNHQVRSTTLNGPSGPSGNSCFNYFKFFILMAAFLQTLRHMCLIKTAIIFLNRFDWFIYKYAKRYCLSEVDKNSRELAQIITEQVSGEVLQLLPAKSLRDDFLKMFQPLCYQILYFYASPSLHKPIFSLSDICWNSDGTLDALKTLKNLLQNPNIIHPRPFLIAWDNCMQDDFKRLWYEMNECEKADVARYAKEYGIKIEHAKKRNICFCHSKRKIPRTEVRFSGNIYSSVRWFRREEDLYARSYNSNMIPALKCLLGKLTLEMKKDKLESLFKPKDNDCKLKTSLNFVTPKIQEL</sequence>
<dbReference type="Proteomes" id="UP001054945">
    <property type="component" value="Unassembled WGS sequence"/>
</dbReference>
<gene>
    <name evidence="1" type="ORF">CEXT_69921</name>
</gene>
<name>A0AAV4UHN8_CAEEX</name>
<reference evidence="1 2" key="1">
    <citation type="submission" date="2021-06" db="EMBL/GenBank/DDBJ databases">
        <title>Caerostris extrusa draft genome.</title>
        <authorList>
            <person name="Kono N."/>
            <person name="Arakawa K."/>
        </authorList>
    </citation>
    <scope>NUCLEOTIDE SEQUENCE [LARGE SCALE GENOMIC DNA]</scope>
</reference>
<keyword evidence="2" id="KW-1185">Reference proteome</keyword>